<dbReference type="SUPFAM" id="SSF53335">
    <property type="entry name" value="S-adenosyl-L-methionine-dependent methyltransferases"/>
    <property type="match status" value="1"/>
</dbReference>
<sequence>MEQFLPANLSNTNHYYLQSQNIIPPVLLNSGAQVQYCPAIPITMPAPLSAQGNEEAWVTATSSYDSLDWQKKLTSQVRSFIRQNASWLSLSSPPTGEVKVLDYACGPGVVSLAILPYTTHLTGLDVNPQQVAEYNRRVTLASLPETHIKAEVADLFIEESAVPAKFALPSEEYSNFDYAFCSAALHHVDDPALGVKRLAERVKGNGGRVVIVEFLAREGEAGDGGQGIEERKKENAEYREHSHDNRHLVEGTSDGASHGHHHHHGHGHGHKHGEGHEHHHHHHHHHEEEQGAGGEGEAKRKHGHGPHGFKVEVMEGYFKDAGLVDVQSLVMPEKANIMGIGDFEVFMTQGRKA</sequence>
<keyword evidence="3" id="KW-1185">Reference proteome</keyword>
<feature type="compositionally biased region" description="Basic and acidic residues" evidence="1">
    <location>
        <begin position="228"/>
        <end position="249"/>
    </location>
</feature>
<dbReference type="InterPro" id="IPR029063">
    <property type="entry name" value="SAM-dependent_MTases_sf"/>
</dbReference>
<comment type="caution">
    <text evidence="2">The sequence shown here is derived from an EMBL/GenBank/DDBJ whole genome shotgun (WGS) entry which is preliminary data.</text>
</comment>
<evidence type="ECO:0008006" key="4">
    <source>
        <dbReference type="Google" id="ProtNLM"/>
    </source>
</evidence>
<dbReference type="Gene3D" id="3.40.50.150">
    <property type="entry name" value="Vaccinia Virus protein VP39"/>
    <property type="match status" value="1"/>
</dbReference>
<feature type="region of interest" description="Disordered" evidence="1">
    <location>
        <begin position="220"/>
        <end position="308"/>
    </location>
</feature>
<reference evidence="2 3" key="1">
    <citation type="submission" date="2019-10" db="EMBL/GenBank/DDBJ databases">
        <authorList>
            <person name="Palmer J.M."/>
        </authorList>
    </citation>
    <scope>NUCLEOTIDE SEQUENCE [LARGE SCALE GENOMIC DNA]</scope>
    <source>
        <strain evidence="2 3">TWF694</strain>
    </source>
</reference>
<evidence type="ECO:0000313" key="3">
    <source>
        <dbReference type="Proteomes" id="UP001365542"/>
    </source>
</evidence>
<dbReference type="CDD" id="cd02440">
    <property type="entry name" value="AdoMet_MTases"/>
    <property type="match status" value="1"/>
</dbReference>
<gene>
    <name evidence="2" type="ORF">TWF694_008956</name>
</gene>
<accession>A0AAV9XG74</accession>
<protein>
    <recommendedName>
        <fullName evidence="4">S-adenosyl-L-methionine-dependent methyltransferase</fullName>
    </recommendedName>
</protein>
<feature type="compositionally biased region" description="Basic residues" evidence="1">
    <location>
        <begin position="258"/>
        <end position="271"/>
    </location>
</feature>
<name>A0AAV9XG74_9PEZI</name>
<dbReference type="PANTHER" id="PTHR43591">
    <property type="entry name" value="METHYLTRANSFERASE"/>
    <property type="match status" value="1"/>
</dbReference>
<organism evidence="2 3">
    <name type="scientific">Orbilia ellipsospora</name>
    <dbReference type="NCBI Taxonomy" id="2528407"/>
    <lineage>
        <taxon>Eukaryota</taxon>
        <taxon>Fungi</taxon>
        <taxon>Dikarya</taxon>
        <taxon>Ascomycota</taxon>
        <taxon>Pezizomycotina</taxon>
        <taxon>Orbiliomycetes</taxon>
        <taxon>Orbiliales</taxon>
        <taxon>Orbiliaceae</taxon>
        <taxon>Orbilia</taxon>
    </lineage>
</organism>
<evidence type="ECO:0000256" key="1">
    <source>
        <dbReference type="SAM" id="MobiDB-lite"/>
    </source>
</evidence>
<dbReference type="EMBL" id="JAVHJO010000005">
    <property type="protein sequence ID" value="KAK6540134.1"/>
    <property type="molecule type" value="Genomic_DNA"/>
</dbReference>
<dbReference type="PANTHER" id="PTHR43591:SF108">
    <property type="entry name" value="S-ADENOSYL-L-METHIONINE-DEPENDENT METHYLTRANSFERASE"/>
    <property type="match status" value="1"/>
</dbReference>
<evidence type="ECO:0000313" key="2">
    <source>
        <dbReference type="EMBL" id="KAK6540134.1"/>
    </source>
</evidence>
<dbReference type="Proteomes" id="UP001365542">
    <property type="component" value="Unassembled WGS sequence"/>
</dbReference>
<dbReference type="AlphaFoldDB" id="A0AAV9XG74"/>
<dbReference type="Pfam" id="PF13489">
    <property type="entry name" value="Methyltransf_23"/>
    <property type="match status" value="1"/>
</dbReference>
<proteinExistence type="predicted"/>